<feature type="region of interest" description="Disordered" evidence="2">
    <location>
        <begin position="226"/>
        <end position="246"/>
    </location>
</feature>
<dbReference type="Proteomes" id="UP000530660">
    <property type="component" value="Unassembled WGS sequence"/>
</dbReference>
<dbReference type="InterPro" id="IPR050282">
    <property type="entry name" value="Cycloisomerase_2"/>
</dbReference>
<gene>
    <name evidence="4" type="ORF">F1559_005072</name>
</gene>
<evidence type="ECO:0000313" key="4">
    <source>
        <dbReference type="EMBL" id="KAF6005468.1"/>
    </source>
</evidence>
<proteinExistence type="inferred from homology"/>
<dbReference type="PANTHER" id="PTHR30344:SF1">
    <property type="entry name" value="6-PHOSPHOGLUCONOLACTONASE"/>
    <property type="match status" value="1"/>
</dbReference>
<keyword evidence="3" id="KW-0732">Signal</keyword>
<feature type="region of interest" description="Disordered" evidence="2">
    <location>
        <begin position="157"/>
        <end position="196"/>
    </location>
</feature>
<protein>
    <recommendedName>
        <fullName evidence="6">6-phosphogluconolactonase</fullName>
    </recommendedName>
</protein>
<feature type="compositionally biased region" description="Polar residues" evidence="2">
    <location>
        <begin position="175"/>
        <end position="192"/>
    </location>
</feature>
<organism evidence="4 5">
    <name type="scientific">Cyanidiococcus yangmingshanensis</name>
    <dbReference type="NCBI Taxonomy" id="2690220"/>
    <lineage>
        <taxon>Eukaryota</taxon>
        <taxon>Rhodophyta</taxon>
        <taxon>Bangiophyceae</taxon>
        <taxon>Cyanidiales</taxon>
        <taxon>Cyanidiaceae</taxon>
        <taxon>Cyanidiococcus</taxon>
    </lineage>
</organism>
<evidence type="ECO:0000256" key="3">
    <source>
        <dbReference type="SAM" id="SignalP"/>
    </source>
</evidence>
<evidence type="ECO:0000256" key="2">
    <source>
        <dbReference type="SAM" id="MobiDB-lite"/>
    </source>
</evidence>
<dbReference type="SUPFAM" id="SSF51004">
    <property type="entry name" value="C-terminal (heme d1) domain of cytochrome cd1-nitrite reductase"/>
    <property type="match status" value="1"/>
</dbReference>
<dbReference type="InterPro" id="IPR011048">
    <property type="entry name" value="Haem_d1_sf"/>
</dbReference>
<feature type="signal peptide" evidence="3">
    <location>
        <begin position="1"/>
        <end position="22"/>
    </location>
</feature>
<dbReference type="Gene3D" id="2.130.10.10">
    <property type="entry name" value="YVTN repeat-like/Quinoprotein amine dehydrogenase"/>
    <property type="match status" value="1"/>
</dbReference>
<dbReference type="Pfam" id="PF10282">
    <property type="entry name" value="Lactonase"/>
    <property type="match status" value="1"/>
</dbReference>
<dbReference type="AlphaFoldDB" id="A0A7J7IR16"/>
<sequence length="246" mass="26846">MLLHPSGRWALVLCELNATLLCYPWDGVIASASHAERQQASGVLASTPTTVLDLLPASYRQRHSPETLHQHNISSALRLHPLRADRLYASNRGHDSVAVIEFFDLDGSMRVLQWVASGGRTPRDIALDPQGEWLFVANQDSDQVAVFAVDPGSGLIRDSSTSPAATDEINDTHRSTSLTTLEKATPDSTSDVSGREPLETATALQLKPRQVLSICEPCTVFVEEIPPPPPTRRLNECQGKSLTRHA</sequence>
<feature type="chain" id="PRO_5029766748" description="6-phosphogluconolactonase" evidence="3">
    <location>
        <begin position="23"/>
        <end position="246"/>
    </location>
</feature>
<reference evidence="4 5" key="1">
    <citation type="journal article" date="2020" name="J. Phycol.">
        <title>Comparative genome analysis reveals Cyanidiococcus gen. nov., a new extremophilic red algal genus sister to Cyanidioschyzon (Cyanidioschyzonaceae, Rhodophyta).</title>
        <authorList>
            <person name="Liu S.-L."/>
            <person name="Chiang Y.-R."/>
            <person name="Yoon H.S."/>
            <person name="Fu H.-Y."/>
        </authorList>
    </citation>
    <scope>NUCLEOTIDE SEQUENCE [LARGE SCALE GENOMIC DNA]</scope>
    <source>
        <strain evidence="4 5">THAL066</strain>
    </source>
</reference>
<dbReference type="InterPro" id="IPR015943">
    <property type="entry name" value="WD40/YVTN_repeat-like_dom_sf"/>
</dbReference>
<comment type="similarity">
    <text evidence="1">Belongs to the cycloisomerase 2 family.</text>
</comment>
<evidence type="ECO:0000313" key="5">
    <source>
        <dbReference type="Proteomes" id="UP000530660"/>
    </source>
</evidence>
<comment type="caution">
    <text evidence="4">The sequence shown here is derived from an EMBL/GenBank/DDBJ whole genome shotgun (WGS) entry which is preliminary data.</text>
</comment>
<dbReference type="OrthoDB" id="9972196at2759"/>
<dbReference type="InterPro" id="IPR019405">
    <property type="entry name" value="Lactonase_7-beta_prop"/>
</dbReference>
<keyword evidence="5" id="KW-1185">Reference proteome</keyword>
<accession>A0A7J7IR16</accession>
<dbReference type="GO" id="GO:0017057">
    <property type="term" value="F:6-phosphogluconolactonase activity"/>
    <property type="evidence" value="ECO:0007669"/>
    <property type="project" value="TreeGrafter"/>
</dbReference>
<dbReference type="EMBL" id="VWRR01000001">
    <property type="protein sequence ID" value="KAF6005468.1"/>
    <property type="molecule type" value="Genomic_DNA"/>
</dbReference>
<evidence type="ECO:0000256" key="1">
    <source>
        <dbReference type="ARBA" id="ARBA00005564"/>
    </source>
</evidence>
<dbReference type="PANTHER" id="PTHR30344">
    <property type="entry name" value="6-PHOSPHOGLUCONOLACTONASE-RELATED"/>
    <property type="match status" value="1"/>
</dbReference>
<name>A0A7J7IR16_9RHOD</name>
<evidence type="ECO:0008006" key="6">
    <source>
        <dbReference type="Google" id="ProtNLM"/>
    </source>
</evidence>